<evidence type="ECO:0000256" key="1">
    <source>
        <dbReference type="SAM" id="Phobius"/>
    </source>
</evidence>
<dbReference type="EMBL" id="JBHSDJ010000128">
    <property type="protein sequence ID" value="MFC4248855.1"/>
    <property type="molecule type" value="Genomic_DNA"/>
</dbReference>
<feature type="transmembrane region" description="Helical" evidence="1">
    <location>
        <begin position="49"/>
        <end position="69"/>
    </location>
</feature>
<evidence type="ECO:0008006" key="4">
    <source>
        <dbReference type="Google" id="ProtNLM"/>
    </source>
</evidence>
<dbReference type="AlphaFoldDB" id="A0ABD5P409"/>
<organism evidence="2 3">
    <name type="scientific">Natribaculum luteum</name>
    <dbReference type="NCBI Taxonomy" id="1586232"/>
    <lineage>
        <taxon>Archaea</taxon>
        <taxon>Methanobacteriati</taxon>
        <taxon>Methanobacteriota</taxon>
        <taxon>Stenosarchaea group</taxon>
        <taxon>Halobacteria</taxon>
        <taxon>Halobacteriales</taxon>
        <taxon>Natrialbaceae</taxon>
        <taxon>Natribaculum</taxon>
    </lineage>
</organism>
<gene>
    <name evidence="2" type="ORF">ACFOZ7_18315</name>
</gene>
<comment type="caution">
    <text evidence="2">The sequence shown here is derived from an EMBL/GenBank/DDBJ whole genome shotgun (WGS) entry which is preliminary data.</text>
</comment>
<proteinExistence type="predicted"/>
<dbReference type="RefSeq" id="WP_246966611.1">
    <property type="nucleotide sequence ID" value="NZ_CP095397.1"/>
</dbReference>
<name>A0ABD5P409_9EURY</name>
<dbReference type="Proteomes" id="UP001595821">
    <property type="component" value="Unassembled WGS sequence"/>
</dbReference>
<keyword evidence="1" id="KW-0812">Transmembrane</keyword>
<evidence type="ECO:0000313" key="2">
    <source>
        <dbReference type="EMBL" id="MFC4248855.1"/>
    </source>
</evidence>
<protein>
    <recommendedName>
        <fullName evidence="4">DUF3784 domain-containing protein</fullName>
    </recommendedName>
</protein>
<keyword evidence="1" id="KW-1133">Transmembrane helix</keyword>
<evidence type="ECO:0000313" key="3">
    <source>
        <dbReference type="Proteomes" id="UP001595821"/>
    </source>
</evidence>
<sequence>MYVLVGAILTLLGVVGVRYAPRIVAVQRERGMAPLEGEEIGDDERIQVTRGIAVLLTIVGFVLIVYGVGIV</sequence>
<reference evidence="2 3" key="1">
    <citation type="journal article" date="2014" name="Int. J. Syst. Evol. Microbiol.">
        <title>Complete genome sequence of Corynebacterium casei LMG S-19264T (=DSM 44701T), isolated from a smear-ripened cheese.</title>
        <authorList>
            <consortium name="US DOE Joint Genome Institute (JGI-PGF)"/>
            <person name="Walter F."/>
            <person name="Albersmeier A."/>
            <person name="Kalinowski J."/>
            <person name="Ruckert C."/>
        </authorList>
    </citation>
    <scope>NUCLEOTIDE SEQUENCE [LARGE SCALE GENOMIC DNA]</scope>
    <source>
        <strain evidence="2 3">IBRC-M 10912</strain>
    </source>
</reference>
<dbReference type="GeneID" id="71854539"/>
<keyword evidence="1" id="KW-0472">Membrane</keyword>
<accession>A0ABD5P409</accession>